<feature type="region of interest" description="Disordered" evidence="1">
    <location>
        <begin position="1"/>
        <end position="21"/>
    </location>
</feature>
<dbReference type="OrthoDB" id="5137482at2"/>
<evidence type="ECO:0000256" key="1">
    <source>
        <dbReference type="SAM" id="MobiDB-lite"/>
    </source>
</evidence>
<dbReference type="Proteomes" id="UP000264006">
    <property type="component" value="Chromosome"/>
</dbReference>
<gene>
    <name evidence="3" type="ORF">DVS28_a3507</name>
</gene>
<organism evidence="3 4">
    <name type="scientific">Euzebya pacifica</name>
    <dbReference type="NCBI Taxonomy" id="1608957"/>
    <lineage>
        <taxon>Bacteria</taxon>
        <taxon>Bacillati</taxon>
        <taxon>Actinomycetota</taxon>
        <taxon>Nitriliruptoria</taxon>
        <taxon>Euzebyales</taxon>
    </lineage>
</organism>
<keyword evidence="2" id="KW-0812">Transmembrane</keyword>
<sequence length="576" mass="59058">MSDRHDDTGRTSTDSTQPMTAFEQRLREGLHASAAAVQPSPDGWRRVQQRRRRRRTVQVGGLAVAGAAAVLAGVMVLGNVPDTSITFDPGVGDAPTADVAQDVPAGPATDAAAIVYTDADGVHMIEPDGTPVVTGLLETDGAVTDLAVLPGGTPSAFTLVIRTEDAAGCGQLSWTTLGVDTGWSVGPTDDSTDELGVLVHGTETNPVDPGTTTCAGAPVFASDGSALAWLTNPAGPGEASTQVRAVAWADRFPEGEVQALDTSFPGADPQAVAWTVVPGQPAESRLHVRMIGPDGDAAVEPVAVSFEDGTLTVEDVPVLVGQSARGIPRVLDTDDGWVVGSDNPAVSTDERPLVHGLTTTGIDVQATTTELTWTPGDPLFLDGLGNTAVMGNGAVTALTVLANGGLTTTVDLPEAVSAALLSKDGTSSTPTAAPTPTVPPEPSPTAPGGPTTSPTDLGPAEAEEDGTPELAAATADRLRVLAEKGDWAALGAMVPEDGFTASFGAPADPIAYYQQLQAEGTDVLGILADLLAAPGTPVPDTDLWAWPREFVQDEAYYGWRVGIAEDGTWRYFVAGD</sequence>
<evidence type="ECO:0000313" key="3">
    <source>
        <dbReference type="EMBL" id="AXV08180.1"/>
    </source>
</evidence>
<keyword evidence="4" id="KW-1185">Reference proteome</keyword>
<keyword evidence="2" id="KW-1133">Transmembrane helix</keyword>
<dbReference type="RefSeq" id="WP_114592557.1">
    <property type="nucleotide sequence ID" value="NZ_CP031165.1"/>
</dbReference>
<dbReference type="AlphaFoldDB" id="A0A346Y133"/>
<evidence type="ECO:0000313" key="4">
    <source>
        <dbReference type="Proteomes" id="UP000264006"/>
    </source>
</evidence>
<protein>
    <submittedName>
        <fullName evidence="3">Putative invasin</fullName>
    </submittedName>
</protein>
<feature type="region of interest" description="Disordered" evidence="1">
    <location>
        <begin position="33"/>
        <end position="53"/>
    </location>
</feature>
<reference evidence="3 4" key="1">
    <citation type="submission" date="2018-09" db="EMBL/GenBank/DDBJ databases">
        <title>Complete genome sequence of Euzebya sp. DY32-46 isolated from seawater of Pacific Ocean.</title>
        <authorList>
            <person name="Xu L."/>
            <person name="Wu Y.-H."/>
            <person name="Xu X.-W."/>
        </authorList>
    </citation>
    <scope>NUCLEOTIDE SEQUENCE [LARGE SCALE GENOMIC DNA]</scope>
    <source>
        <strain evidence="3 4">DY32-46</strain>
    </source>
</reference>
<accession>A0A346Y133</accession>
<dbReference type="EMBL" id="CP031165">
    <property type="protein sequence ID" value="AXV08180.1"/>
    <property type="molecule type" value="Genomic_DNA"/>
</dbReference>
<dbReference type="KEGG" id="euz:DVS28_a3507"/>
<feature type="compositionally biased region" description="Low complexity" evidence="1">
    <location>
        <begin position="425"/>
        <end position="435"/>
    </location>
</feature>
<feature type="transmembrane region" description="Helical" evidence="2">
    <location>
        <begin position="59"/>
        <end position="78"/>
    </location>
</feature>
<proteinExistence type="predicted"/>
<name>A0A346Y133_9ACTN</name>
<feature type="compositionally biased region" description="Pro residues" evidence="1">
    <location>
        <begin position="436"/>
        <end position="447"/>
    </location>
</feature>
<feature type="region of interest" description="Disordered" evidence="1">
    <location>
        <begin position="422"/>
        <end position="466"/>
    </location>
</feature>
<evidence type="ECO:0000256" key="2">
    <source>
        <dbReference type="SAM" id="Phobius"/>
    </source>
</evidence>
<feature type="compositionally biased region" description="Polar residues" evidence="1">
    <location>
        <begin position="10"/>
        <end position="19"/>
    </location>
</feature>
<keyword evidence="2" id="KW-0472">Membrane</keyword>